<dbReference type="PANTHER" id="PTHR38107">
    <property type="match status" value="1"/>
</dbReference>
<keyword evidence="6" id="KW-0326">Glycosidase</keyword>
<evidence type="ECO:0000256" key="4">
    <source>
        <dbReference type="ARBA" id="ARBA00022801"/>
    </source>
</evidence>
<dbReference type="InterPro" id="IPR033907">
    <property type="entry name" value="Endolysin_autolysin"/>
</dbReference>
<dbReference type="Gene3D" id="1.10.530.40">
    <property type="match status" value="1"/>
</dbReference>
<dbReference type="GO" id="GO:0003796">
    <property type="term" value="F:lysozyme activity"/>
    <property type="evidence" value="ECO:0007669"/>
    <property type="project" value="UniProtKB-EC"/>
</dbReference>
<dbReference type="GO" id="GO:0016998">
    <property type="term" value="P:cell wall macromolecule catabolic process"/>
    <property type="evidence" value="ECO:0007669"/>
    <property type="project" value="InterPro"/>
</dbReference>
<dbReference type="OrthoDB" id="5358886at2759"/>
<evidence type="ECO:0000256" key="3">
    <source>
        <dbReference type="ARBA" id="ARBA00022638"/>
    </source>
</evidence>
<feature type="signal peptide" evidence="7">
    <location>
        <begin position="1"/>
        <end position="19"/>
    </location>
</feature>
<dbReference type="EMBL" id="ML996314">
    <property type="protein sequence ID" value="KAF2727746.1"/>
    <property type="molecule type" value="Genomic_DNA"/>
</dbReference>
<dbReference type="SUPFAM" id="SSF53955">
    <property type="entry name" value="Lysozyme-like"/>
    <property type="match status" value="1"/>
</dbReference>
<dbReference type="InterPro" id="IPR023347">
    <property type="entry name" value="Lysozyme_dom_sf"/>
</dbReference>
<dbReference type="InterPro" id="IPR034690">
    <property type="entry name" value="Endolysin_T4_type"/>
</dbReference>
<dbReference type="InterPro" id="IPR023346">
    <property type="entry name" value="Lysozyme-like_dom_sf"/>
</dbReference>
<evidence type="ECO:0000256" key="1">
    <source>
        <dbReference type="ARBA" id="ARBA00000632"/>
    </source>
</evidence>
<dbReference type="InterPro" id="IPR051018">
    <property type="entry name" value="Bacteriophage_GH24"/>
</dbReference>
<keyword evidence="5" id="KW-1035">Host cytoplasm</keyword>
<dbReference type="Proteomes" id="UP000799444">
    <property type="component" value="Unassembled WGS sequence"/>
</dbReference>
<keyword evidence="3" id="KW-0081">Bacteriolytic enzyme</keyword>
<evidence type="ECO:0000256" key="2">
    <source>
        <dbReference type="ARBA" id="ARBA00022529"/>
    </source>
</evidence>
<name>A0A9P4QMT6_9PLEO</name>
<keyword evidence="2" id="KW-0929">Antimicrobial</keyword>
<keyword evidence="9" id="KW-1185">Reference proteome</keyword>
<sequence length="191" mass="19701">MYATTKLAFSLALLSTSFASPIEQRACVGPNVNAATVALIKEFEGFVASPSPDPIGLPTVGYGHLCQTSGCSEVPYSFPLSESTATQLLASDLKSPQQAITLDTASSVVLNANQYGALVSWAFNVGNGNAGSSTLIKRLNAGEDEGTVIAQELPKWNKAGGETLPGLVRRRAAEVDLAQTATSVGALPVGC</sequence>
<evidence type="ECO:0000313" key="9">
    <source>
        <dbReference type="Proteomes" id="UP000799444"/>
    </source>
</evidence>
<reference evidence="8" key="1">
    <citation type="journal article" date="2020" name="Stud. Mycol.">
        <title>101 Dothideomycetes genomes: a test case for predicting lifestyles and emergence of pathogens.</title>
        <authorList>
            <person name="Haridas S."/>
            <person name="Albert R."/>
            <person name="Binder M."/>
            <person name="Bloem J."/>
            <person name="Labutti K."/>
            <person name="Salamov A."/>
            <person name="Andreopoulos B."/>
            <person name="Baker S."/>
            <person name="Barry K."/>
            <person name="Bills G."/>
            <person name="Bluhm B."/>
            <person name="Cannon C."/>
            <person name="Castanera R."/>
            <person name="Culley D."/>
            <person name="Daum C."/>
            <person name="Ezra D."/>
            <person name="Gonzalez J."/>
            <person name="Henrissat B."/>
            <person name="Kuo A."/>
            <person name="Liang C."/>
            <person name="Lipzen A."/>
            <person name="Lutzoni F."/>
            <person name="Magnuson J."/>
            <person name="Mondo S."/>
            <person name="Nolan M."/>
            <person name="Ohm R."/>
            <person name="Pangilinan J."/>
            <person name="Park H.-J."/>
            <person name="Ramirez L."/>
            <person name="Alfaro M."/>
            <person name="Sun H."/>
            <person name="Tritt A."/>
            <person name="Yoshinaga Y."/>
            <person name="Zwiers L.-H."/>
            <person name="Turgeon B."/>
            <person name="Goodwin S."/>
            <person name="Spatafora J."/>
            <person name="Crous P."/>
            <person name="Grigoriev I."/>
        </authorList>
    </citation>
    <scope>NUCLEOTIDE SEQUENCE</scope>
    <source>
        <strain evidence="8">CBS 125425</strain>
    </source>
</reference>
<dbReference type="GO" id="GO:0042742">
    <property type="term" value="P:defense response to bacterium"/>
    <property type="evidence" value="ECO:0007669"/>
    <property type="project" value="UniProtKB-KW"/>
</dbReference>
<dbReference type="HAMAP" id="MF_04110">
    <property type="entry name" value="ENDOLYSIN_T4"/>
    <property type="match status" value="1"/>
</dbReference>
<keyword evidence="4 8" id="KW-0378">Hydrolase</keyword>
<dbReference type="GO" id="GO:0031640">
    <property type="term" value="P:killing of cells of another organism"/>
    <property type="evidence" value="ECO:0007669"/>
    <property type="project" value="UniProtKB-KW"/>
</dbReference>
<protein>
    <submittedName>
        <fullName evidence="8">Family 24 glycoside hydrolase</fullName>
    </submittedName>
</protein>
<dbReference type="InterPro" id="IPR002196">
    <property type="entry name" value="Glyco_hydro_24"/>
</dbReference>
<evidence type="ECO:0000256" key="6">
    <source>
        <dbReference type="ARBA" id="ARBA00023295"/>
    </source>
</evidence>
<organism evidence="8 9">
    <name type="scientific">Polyplosphaeria fusca</name>
    <dbReference type="NCBI Taxonomy" id="682080"/>
    <lineage>
        <taxon>Eukaryota</taxon>
        <taxon>Fungi</taxon>
        <taxon>Dikarya</taxon>
        <taxon>Ascomycota</taxon>
        <taxon>Pezizomycotina</taxon>
        <taxon>Dothideomycetes</taxon>
        <taxon>Pleosporomycetidae</taxon>
        <taxon>Pleosporales</taxon>
        <taxon>Tetraplosphaeriaceae</taxon>
        <taxon>Polyplosphaeria</taxon>
    </lineage>
</organism>
<accession>A0A9P4QMT6</accession>
<dbReference type="GO" id="GO:0009253">
    <property type="term" value="P:peptidoglycan catabolic process"/>
    <property type="evidence" value="ECO:0007669"/>
    <property type="project" value="InterPro"/>
</dbReference>
<dbReference type="Pfam" id="PF00959">
    <property type="entry name" value="Phage_lysozyme"/>
    <property type="match status" value="1"/>
</dbReference>
<keyword evidence="7" id="KW-0732">Signal</keyword>
<dbReference type="AlphaFoldDB" id="A0A9P4QMT6"/>
<gene>
    <name evidence="8" type="ORF">EJ04DRAFT_593993</name>
</gene>
<evidence type="ECO:0000313" key="8">
    <source>
        <dbReference type="EMBL" id="KAF2727746.1"/>
    </source>
</evidence>
<proteinExistence type="inferred from homology"/>
<feature type="chain" id="PRO_5040378146" evidence="7">
    <location>
        <begin position="20"/>
        <end position="191"/>
    </location>
</feature>
<dbReference type="PANTHER" id="PTHR38107:SF3">
    <property type="entry name" value="LYSOZYME RRRD-RELATED"/>
    <property type="match status" value="1"/>
</dbReference>
<evidence type="ECO:0000256" key="5">
    <source>
        <dbReference type="ARBA" id="ARBA00023200"/>
    </source>
</evidence>
<dbReference type="CDD" id="cd00737">
    <property type="entry name" value="lyz_endolysin_autolysin"/>
    <property type="match status" value="1"/>
</dbReference>
<comment type="caution">
    <text evidence="8">The sequence shown here is derived from an EMBL/GenBank/DDBJ whole genome shotgun (WGS) entry which is preliminary data.</text>
</comment>
<evidence type="ECO:0000256" key="7">
    <source>
        <dbReference type="SAM" id="SignalP"/>
    </source>
</evidence>
<comment type="catalytic activity">
    <reaction evidence="1">
        <text>Hydrolysis of (1-&gt;4)-beta-linkages between N-acetylmuramic acid and N-acetyl-D-glucosamine residues in a peptidoglycan and between N-acetyl-D-glucosamine residues in chitodextrins.</text>
        <dbReference type="EC" id="3.2.1.17"/>
    </reaction>
</comment>